<feature type="transmembrane region" description="Helical" evidence="1">
    <location>
        <begin position="24"/>
        <end position="43"/>
    </location>
</feature>
<reference evidence="3" key="3">
    <citation type="submission" date="2015-04" db="UniProtKB">
        <authorList>
            <consortium name="EnsemblPlants"/>
        </authorList>
    </citation>
    <scope>IDENTIFICATION</scope>
    <source>
        <strain evidence="3">cv. Jemalong A17</strain>
    </source>
</reference>
<dbReference type="EMBL" id="CM001218">
    <property type="protein sequence ID" value="AES68052.1"/>
    <property type="molecule type" value="Genomic_DNA"/>
</dbReference>
<feature type="transmembrane region" description="Helical" evidence="1">
    <location>
        <begin position="63"/>
        <end position="81"/>
    </location>
</feature>
<protein>
    <submittedName>
        <fullName evidence="2">Transmembrane protein, putative</fullName>
    </submittedName>
</protein>
<keyword evidence="1" id="KW-0472">Membrane</keyword>
<dbReference type="EnsemblPlants" id="AES68052">
    <property type="protein sequence ID" value="AES68052"/>
    <property type="gene ID" value="MTR_2g102480"/>
</dbReference>
<evidence type="ECO:0000313" key="2">
    <source>
        <dbReference type="EMBL" id="AES68052.1"/>
    </source>
</evidence>
<dbReference type="Proteomes" id="UP000002051">
    <property type="component" value="Chromosome 2"/>
</dbReference>
<evidence type="ECO:0000313" key="3">
    <source>
        <dbReference type="EnsemblPlants" id="AES68052"/>
    </source>
</evidence>
<dbReference type="HOGENOM" id="CLU_2112489_0_0_1"/>
<evidence type="ECO:0000256" key="1">
    <source>
        <dbReference type="SAM" id="Phobius"/>
    </source>
</evidence>
<evidence type="ECO:0000313" key="4">
    <source>
        <dbReference type="Proteomes" id="UP000002051"/>
    </source>
</evidence>
<accession>G7IMD7</accession>
<keyword evidence="4" id="KW-1185">Reference proteome</keyword>
<keyword evidence="1 2" id="KW-0812">Transmembrane</keyword>
<sequence length="115" mass="13166">MRMKSFIAVNEEPHNDGELLRSTFNNGIITSVGIGLVVIWPNISGLDRRKNDTFVSELYLDLFVIGLLFDIKMSNIALWALRKRLLLTIVNESWFLVVDSYPVKTWVKPLMLGVK</sequence>
<dbReference type="PaxDb" id="3880-AES68052"/>
<proteinExistence type="predicted"/>
<dbReference type="AlphaFoldDB" id="G7IMD7"/>
<keyword evidence="1" id="KW-1133">Transmembrane helix</keyword>
<reference evidence="2 4" key="2">
    <citation type="journal article" date="2014" name="BMC Genomics">
        <title>An improved genome release (version Mt4.0) for the model legume Medicago truncatula.</title>
        <authorList>
            <person name="Tang H."/>
            <person name="Krishnakumar V."/>
            <person name="Bidwell S."/>
            <person name="Rosen B."/>
            <person name="Chan A."/>
            <person name="Zhou S."/>
            <person name="Gentzbittel L."/>
            <person name="Childs K.L."/>
            <person name="Yandell M."/>
            <person name="Gundlach H."/>
            <person name="Mayer K.F."/>
            <person name="Schwartz D.C."/>
            <person name="Town C.D."/>
        </authorList>
    </citation>
    <scope>GENOME REANNOTATION</scope>
    <source>
        <strain evidence="3 4">cv. Jemalong A17</strain>
    </source>
</reference>
<reference evidence="2 4" key="1">
    <citation type="journal article" date="2011" name="Nature">
        <title>The Medicago genome provides insight into the evolution of rhizobial symbioses.</title>
        <authorList>
            <person name="Young N.D."/>
            <person name="Debelle F."/>
            <person name="Oldroyd G.E."/>
            <person name="Geurts R."/>
            <person name="Cannon S.B."/>
            <person name="Udvardi M.K."/>
            <person name="Benedito V.A."/>
            <person name="Mayer K.F."/>
            <person name="Gouzy J."/>
            <person name="Schoof H."/>
            <person name="Van de Peer Y."/>
            <person name="Proost S."/>
            <person name="Cook D.R."/>
            <person name="Meyers B.C."/>
            <person name="Spannagl M."/>
            <person name="Cheung F."/>
            <person name="De Mita S."/>
            <person name="Krishnakumar V."/>
            <person name="Gundlach H."/>
            <person name="Zhou S."/>
            <person name="Mudge J."/>
            <person name="Bharti A.K."/>
            <person name="Murray J.D."/>
            <person name="Naoumkina M.A."/>
            <person name="Rosen B."/>
            <person name="Silverstein K.A."/>
            <person name="Tang H."/>
            <person name="Rombauts S."/>
            <person name="Zhao P.X."/>
            <person name="Zhou P."/>
            <person name="Barbe V."/>
            <person name="Bardou P."/>
            <person name="Bechner M."/>
            <person name="Bellec A."/>
            <person name="Berger A."/>
            <person name="Berges H."/>
            <person name="Bidwell S."/>
            <person name="Bisseling T."/>
            <person name="Choisne N."/>
            <person name="Couloux A."/>
            <person name="Denny R."/>
            <person name="Deshpande S."/>
            <person name="Dai X."/>
            <person name="Doyle J.J."/>
            <person name="Dudez A.M."/>
            <person name="Farmer A.D."/>
            <person name="Fouteau S."/>
            <person name="Franken C."/>
            <person name="Gibelin C."/>
            <person name="Gish J."/>
            <person name="Goldstein S."/>
            <person name="Gonzalez A.J."/>
            <person name="Green P.J."/>
            <person name="Hallab A."/>
            <person name="Hartog M."/>
            <person name="Hua A."/>
            <person name="Humphray S.J."/>
            <person name="Jeong D.H."/>
            <person name="Jing Y."/>
            <person name="Jocker A."/>
            <person name="Kenton S.M."/>
            <person name="Kim D.J."/>
            <person name="Klee K."/>
            <person name="Lai H."/>
            <person name="Lang C."/>
            <person name="Lin S."/>
            <person name="Macmil S.L."/>
            <person name="Magdelenat G."/>
            <person name="Matthews L."/>
            <person name="McCorrison J."/>
            <person name="Monaghan E.L."/>
            <person name="Mun J.H."/>
            <person name="Najar F.Z."/>
            <person name="Nicholson C."/>
            <person name="Noirot C."/>
            <person name="O'Bleness M."/>
            <person name="Paule C.R."/>
            <person name="Poulain J."/>
            <person name="Prion F."/>
            <person name="Qin B."/>
            <person name="Qu C."/>
            <person name="Retzel E.F."/>
            <person name="Riddle C."/>
            <person name="Sallet E."/>
            <person name="Samain S."/>
            <person name="Samson N."/>
            <person name="Sanders I."/>
            <person name="Saurat O."/>
            <person name="Scarpelli C."/>
            <person name="Schiex T."/>
            <person name="Segurens B."/>
            <person name="Severin A.J."/>
            <person name="Sherrier D.J."/>
            <person name="Shi R."/>
            <person name="Sims S."/>
            <person name="Singer S.R."/>
            <person name="Sinharoy S."/>
            <person name="Sterck L."/>
            <person name="Viollet A."/>
            <person name="Wang B.B."/>
            <person name="Wang K."/>
            <person name="Wang M."/>
            <person name="Wang X."/>
            <person name="Warfsmann J."/>
            <person name="Weissenbach J."/>
            <person name="White D.D."/>
            <person name="White J.D."/>
            <person name="Wiley G.B."/>
            <person name="Wincker P."/>
            <person name="Xing Y."/>
            <person name="Yang L."/>
            <person name="Yao Z."/>
            <person name="Ying F."/>
            <person name="Zhai J."/>
            <person name="Zhou L."/>
            <person name="Zuber A."/>
            <person name="Denarie J."/>
            <person name="Dixon R.A."/>
            <person name="May G.D."/>
            <person name="Schwartz D.C."/>
            <person name="Rogers J."/>
            <person name="Quetier F."/>
            <person name="Town C.D."/>
            <person name="Roe B.A."/>
        </authorList>
    </citation>
    <scope>NUCLEOTIDE SEQUENCE [LARGE SCALE GENOMIC DNA]</scope>
    <source>
        <strain evidence="2">A17</strain>
        <strain evidence="3 4">cv. Jemalong A17</strain>
    </source>
</reference>
<gene>
    <name evidence="2" type="ordered locus">MTR_2g102480</name>
</gene>
<organism evidence="2 4">
    <name type="scientific">Medicago truncatula</name>
    <name type="common">Barrel medic</name>
    <name type="synonym">Medicago tribuloides</name>
    <dbReference type="NCBI Taxonomy" id="3880"/>
    <lineage>
        <taxon>Eukaryota</taxon>
        <taxon>Viridiplantae</taxon>
        <taxon>Streptophyta</taxon>
        <taxon>Embryophyta</taxon>
        <taxon>Tracheophyta</taxon>
        <taxon>Spermatophyta</taxon>
        <taxon>Magnoliopsida</taxon>
        <taxon>eudicotyledons</taxon>
        <taxon>Gunneridae</taxon>
        <taxon>Pentapetalae</taxon>
        <taxon>rosids</taxon>
        <taxon>fabids</taxon>
        <taxon>Fabales</taxon>
        <taxon>Fabaceae</taxon>
        <taxon>Papilionoideae</taxon>
        <taxon>50 kb inversion clade</taxon>
        <taxon>NPAAA clade</taxon>
        <taxon>Hologalegina</taxon>
        <taxon>IRL clade</taxon>
        <taxon>Trifolieae</taxon>
        <taxon>Medicago</taxon>
    </lineage>
</organism>
<name>G7IMD7_MEDTR</name>